<dbReference type="Gene3D" id="2.40.10.230">
    <property type="entry name" value="Probable tRNA pseudouridine synthase domain"/>
    <property type="match status" value="1"/>
</dbReference>
<dbReference type="NCBIfam" id="NF009628">
    <property type="entry name" value="PRK13149.1-2"/>
    <property type="match status" value="1"/>
</dbReference>
<organism evidence="1 2">
    <name type="scientific">Halobacterium litoreum</name>
    <dbReference type="NCBI Taxonomy" id="2039234"/>
    <lineage>
        <taxon>Archaea</taxon>
        <taxon>Methanobacteriati</taxon>
        <taxon>Methanobacteriota</taxon>
        <taxon>Stenosarchaea group</taxon>
        <taxon>Halobacteria</taxon>
        <taxon>Halobacteriales</taxon>
        <taxon>Halobacteriaceae</taxon>
        <taxon>Halobacterium</taxon>
    </lineage>
</organism>
<keyword evidence="2" id="KW-1185">Reference proteome</keyword>
<dbReference type="EMBL" id="JBHRWN010000002">
    <property type="protein sequence ID" value="MFC3476502.1"/>
    <property type="molecule type" value="Genomic_DNA"/>
</dbReference>
<name>A0ABD5NBP7_9EURY</name>
<proteinExistence type="predicted"/>
<sequence length="75" mass="7966">MERAGDVVRTQGNVAVVRCDGEAHPDIGAAVVDENLDGVGRVVDVFGPVARPYLAVTPDDDVHLPLLVGQTLYVR</sequence>
<dbReference type="AlphaFoldDB" id="A0ABD5NBP7"/>
<keyword evidence="1" id="KW-0687">Ribonucleoprotein</keyword>
<dbReference type="InterPro" id="IPR007504">
    <property type="entry name" value="H/ACA_rnp_Gar1/Naf1"/>
</dbReference>
<dbReference type="RefSeq" id="WP_232572350.1">
    <property type="nucleotide sequence ID" value="NZ_CP089466.1"/>
</dbReference>
<dbReference type="SUPFAM" id="SSF50447">
    <property type="entry name" value="Translation proteins"/>
    <property type="match status" value="1"/>
</dbReference>
<gene>
    <name evidence="1" type="ORF">ACFOKC_02060</name>
</gene>
<comment type="caution">
    <text evidence="1">The sequence shown here is derived from an EMBL/GenBank/DDBJ whole genome shotgun (WGS) entry which is preliminary data.</text>
</comment>
<dbReference type="Proteomes" id="UP001595660">
    <property type="component" value="Unassembled WGS sequence"/>
</dbReference>
<dbReference type="GeneID" id="69117588"/>
<protein>
    <submittedName>
        <fullName evidence="1">H/ACA ribonucleoprotein complex subunit GAR1</fullName>
    </submittedName>
</protein>
<evidence type="ECO:0000313" key="2">
    <source>
        <dbReference type="Proteomes" id="UP001595660"/>
    </source>
</evidence>
<dbReference type="Pfam" id="PF04410">
    <property type="entry name" value="Gar1"/>
    <property type="match status" value="1"/>
</dbReference>
<evidence type="ECO:0000313" key="1">
    <source>
        <dbReference type="EMBL" id="MFC3476502.1"/>
    </source>
</evidence>
<dbReference type="GO" id="GO:1990904">
    <property type="term" value="C:ribonucleoprotein complex"/>
    <property type="evidence" value="ECO:0007669"/>
    <property type="project" value="UniProtKB-KW"/>
</dbReference>
<accession>A0ABD5NBP7</accession>
<reference evidence="1 2" key="1">
    <citation type="journal article" date="2019" name="Int. J. Syst. Evol. Microbiol.">
        <title>The Global Catalogue of Microorganisms (GCM) 10K type strain sequencing project: providing services to taxonomists for standard genome sequencing and annotation.</title>
        <authorList>
            <consortium name="The Broad Institute Genomics Platform"/>
            <consortium name="The Broad Institute Genome Sequencing Center for Infectious Disease"/>
            <person name="Wu L."/>
            <person name="Ma J."/>
        </authorList>
    </citation>
    <scope>NUCLEOTIDE SEQUENCE [LARGE SCALE GENOMIC DNA]</scope>
    <source>
        <strain evidence="1 2">CGMCC 1.12562</strain>
    </source>
</reference>
<dbReference type="InterPro" id="IPR009000">
    <property type="entry name" value="Transl_B-barrel_sf"/>
</dbReference>
<dbReference type="InterPro" id="IPR038664">
    <property type="entry name" value="Gar1/Naf1_Cbf5-bd_sf"/>
</dbReference>